<feature type="compositionally biased region" description="Basic and acidic residues" evidence="1">
    <location>
        <begin position="148"/>
        <end position="161"/>
    </location>
</feature>
<dbReference type="EMBL" id="CP009390">
    <property type="protein sequence ID" value="AIN98269.1"/>
    <property type="molecule type" value="Genomic_DNA"/>
</dbReference>
<sequence length="161" mass="17322">MERARVRYVLTGACPPAYSGRVLHTYVQLRQPDGSATRIDTLKMNFCTNLAADMKDLAESIPAVRIRVLKAGRVLSDSDSLLQHLTPAEMETCLASADETAGDANGMLQKPSVLVHIVFQKQPPPPVANPNKEKNKGSNTAEGGNSGEGHEAKKDSCCCVM</sequence>
<dbReference type="KEGG" id="lpan:LPMP_211920"/>
<dbReference type="Proteomes" id="UP000063063">
    <property type="component" value="Chromosome 21"/>
</dbReference>
<gene>
    <name evidence="2" type="ORF">LPMP_211920</name>
</gene>
<protein>
    <submittedName>
        <fullName evidence="2">Uncharacterized protein</fullName>
    </submittedName>
</protein>
<organism evidence="2 3">
    <name type="scientific">Leishmania panamensis</name>
    <dbReference type="NCBI Taxonomy" id="5679"/>
    <lineage>
        <taxon>Eukaryota</taxon>
        <taxon>Discoba</taxon>
        <taxon>Euglenozoa</taxon>
        <taxon>Kinetoplastea</taxon>
        <taxon>Metakinetoplastina</taxon>
        <taxon>Trypanosomatida</taxon>
        <taxon>Trypanosomatidae</taxon>
        <taxon>Leishmaniinae</taxon>
        <taxon>Leishmania</taxon>
        <taxon>Leishmania guyanensis species complex</taxon>
    </lineage>
</organism>
<dbReference type="eggNOG" id="ENOG502SBGE">
    <property type="taxonomic scope" value="Eukaryota"/>
</dbReference>
<dbReference type="RefSeq" id="XP_010698976.1">
    <property type="nucleotide sequence ID" value="XM_010700674.1"/>
</dbReference>
<evidence type="ECO:0000313" key="2">
    <source>
        <dbReference type="EMBL" id="AIN98269.1"/>
    </source>
</evidence>
<evidence type="ECO:0000256" key="1">
    <source>
        <dbReference type="SAM" id="MobiDB-lite"/>
    </source>
</evidence>
<accession>A0A088RSR3</accession>
<reference evidence="2 3" key="1">
    <citation type="journal article" date="2015" name="Sci. Rep.">
        <title>The genome of Leishmania panamensis: insights into genomics of the L. (Viannia) subgenus.</title>
        <authorList>
            <person name="Llanes A."/>
            <person name="Restrepo C.M."/>
            <person name="Vecchio G.D."/>
            <person name="Anguizola F.J."/>
            <person name="Lleonart R."/>
        </authorList>
    </citation>
    <scope>NUCLEOTIDE SEQUENCE [LARGE SCALE GENOMIC DNA]</scope>
    <source>
        <strain evidence="2 3">MHOM/PA/94/PSC-1</strain>
    </source>
</reference>
<dbReference type="GeneID" id="22575014"/>
<evidence type="ECO:0000313" key="3">
    <source>
        <dbReference type="Proteomes" id="UP000063063"/>
    </source>
</evidence>
<feature type="region of interest" description="Disordered" evidence="1">
    <location>
        <begin position="121"/>
        <end position="161"/>
    </location>
</feature>
<dbReference type="OrthoDB" id="270966at2759"/>
<dbReference type="VEuPathDB" id="TriTrypDB:LPAL13_210023200"/>
<name>A0A088RSR3_LEIPA</name>
<dbReference type="AlphaFoldDB" id="A0A088RSR3"/>
<dbReference type="VEuPathDB" id="TriTrypDB:LPMP_211920"/>
<proteinExistence type="predicted"/>
<keyword evidence="3" id="KW-1185">Reference proteome</keyword>